<organism evidence="2 3">
    <name type="scientific">Parnassius mnemosyne</name>
    <name type="common">clouded apollo</name>
    <dbReference type="NCBI Taxonomy" id="213953"/>
    <lineage>
        <taxon>Eukaryota</taxon>
        <taxon>Metazoa</taxon>
        <taxon>Ecdysozoa</taxon>
        <taxon>Arthropoda</taxon>
        <taxon>Hexapoda</taxon>
        <taxon>Insecta</taxon>
        <taxon>Pterygota</taxon>
        <taxon>Neoptera</taxon>
        <taxon>Endopterygota</taxon>
        <taxon>Lepidoptera</taxon>
        <taxon>Glossata</taxon>
        <taxon>Ditrysia</taxon>
        <taxon>Papilionoidea</taxon>
        <taxon>Papilionidae</taxon>
        <taxon>Parnassiinae</taxon>
        <taxon>Parnassini</taxon>
        <taxon>Parnassius</taxon>
        <taxon>Driopa</taxon>
    </lineage>
</organism>
<evidence type="ECO:0000259" key="1">
    <source>
        <dbReference type="PROSITE" id="PS50878"/>
    </source>
</evidence>
<dbReference type="GO" id="GO:0071897">
    <property type="term" value="P:DNA biosynthetic process"/>
    <property type="evidence" value="ECO:0007669"/>
    <property type="project" value="UniProtKB-ARBA"/>
</dbReference>
<accession>A0AAV1KYB0</accession>
<dbReference type="EMBL" id="CAVLGL010000081">
    <property type="protein sequence ID" value="CAK1587164.1"/>
    <property type="molecule type" value="Genomic_DNA"/>
</dbReference>
<reference evidence="2 3" key="1">
    <citation type="submission" date="2023-11" db="EMBL/GenBank/DDBJ databases">
        <authorList>
            <person name="Hedman E."/>
            <person name="Englund M."/>
            <person name="Stromberg M."/>
            <person name="Nyberg Akerstrom W."/>
            <person name="Nylinder S."/>
            <person name="Jareborg N."/>
            <person name="Kallberg Y."/>
            <person name="Kronander E."/>
        </authorList>
    </citation>
    <scope>NUCLEOTIDE SEQUENCE [LARGE SCALE GENOMIC DNA]</scope>
</reference>
<dbReference type="Proteomes" id="UP001314205">
    <property type="component" value="Unassembled WGS sequence"/>
</dbReference>
<proteinExistence type="predicted"/>
<dbReference type="InterPro" id="IPR000477">
    <property type="entry name" value="RT_dom"/>
</dbReference>
<dbReference type="PANTHER" id="PTHR47027">
    <property type="entry name" value="REVERSE TRANSCRIPTASE DOMAIN-CONTAINING PROTEIN"/>
    <property type="match status" value="1"/>
</dbReference>
<dbReference type="SUPFAM" id="SSF56672">
    <property type="entry name" value="DNA/RNA polymerases"/>
    <property type="match status" value="1"/>
</dbReference>
<dbReference type="AlphaFoldDB" id="A0AAV1KYB0"/>
<dbReference type="CDD" id="cd01650">
    <property type="entry name" value="RT_nLTR_like"/>
    <property type="match status" value="1"/>
</dbReference>
<gene>
    <name evidence="2" type="ORF">PARMNEM_LOCUS8026</name>
</gene>
<comment type="caution">
    <text evidence="2">The sequence shown here is derived from an EMBL/GenBank/DDBJ whole genome shotgun (WGS) entry which is preliminary data.</text>
</comment>
<keyword evidence="3" id="KW-1185">Reference proteome</keyword>
<evidence type="ECO:0000313" key="3">
    <source>
        <dbReference type="Proteomes" id="UP001314205"/>
    </source>
</evidence>
<evidence type="ECO:0000313" key="2">
    <source>
        <dbReference type="EMBL" id="CAK1587164.1"/>
    </source>
</evidence>
<dbReference type="InterPro" id="IPR043502">
    <property type="entry name" value="DNA/RNA_pol_sf"/>
</dbReference>
<protein>
    <recommendedName>
        <fullName evidence="1">Reverse transcriptase domain-containing protein</fullName>
    </recommendedName>
</protein>
<feature type="domain" description="Reverse transcriptase" evidence="1">
    <location>
        <begin position="148"/>
        <end position="421"/>
    </location>
</feature>
<sequence>MMESKRVFKRKLKFCQNNQDQIKMNKLAYQHRNKDFRGFWKHTKQLSPRTGTPVSVGGVNEPAKIANLFKSQFRVQSSLQSPIEVDAEIHHQTDAPTHVPERITARDITVLVNGMTGGKSPGHDWLSIEHFQHAGPHLPRLLALFFTLCMRHSYLPEELMRTVVVPILKNKTGDISDMCNYRPISLATTAAKILDSVLERQLKVHIKLNDAQFGFRPNLSTECAILSLKHIVGYYTVRNTPVYAAFLDLSKAFDLVRYDILWDKLRKACLPVSYISIFSYWYGHQINQVRWSNALSDEYRLECGVRQGGLTSPTLFNLYINELIDRLGSARVGCSIDGLCINNISYADDMVLLSPSVSALRRLLIICEVYAEAHGLKYNVAKSELMVFKVGTKKPNFVPPVTLGGVALKRATEFKYLGHVVTEDLKDDKDIERERRALAVRCNMLARRFSRCTVEVKLILFKAYCQSLYTCALWVRFTQRAYNTLRIHYNNAFRLLLGLPRYCSASGMFVDAHIDNFSTLIRKKTASLMHRVHESANSILNVISEKPDCTFLRHWMHVHVHVSVASDRQPRYMK</sequence>
<dbReference type="PROSITE" id="PS50878">
    <property type="entry name" value="RT_POL"/>
    <property type="match status" value="1"/>
</dbReference>
<name>A0AAV1KYB0_9NEOP</name>
<dbReference type="PANTHER" id="PTHR47027:SF30">
    <property type="entry name" value="THAP-TYPE DOMAIN-CONTAINING PROTEIN"/>
    <property type="match status" value="1"/>
</dbReference>
<dbReference type="Pfam" id="PF00078">
    <property type="entry name" value="RVT_1"/>
    <property type="match status" value="1"/>
</dbReference>